<dbReference type="VEuPathDB" id="FungiDB:PV09_00617"/>
<gene>
    <name evidence="3" type="ORF">PV09_00617</name>
</gene>
<sequence>MGEGENAAPNGTAVLTDEALACCCGRADCVFLAHSCKVLDAVQRDARKAGELGQALLSRHESYVADAERDRTRMLECIAHLEKEKLELETRNRDAIEENKKLLEQLEALNTAVIESDAKILSLTDALRSADQNVEHLTSLAARTARLQDQLQRFEQEQERLQEMLKVTKEDERTAILRAQKAERTINDLQDQLDRIEREAREERERHSEIIARMERRRAVELELQNAAGRLKGAAAAKTMPGGGTNTVVSSFVKDILQDNANLQMGIVELKEMLDRSNEEVERLRHLMATGDGPESPVQRSSTPNLGAELSAKELHVHHHYHAPPQKVETPKQIRREFPRRTKKKRVSLSSGSFLPPSHTPRSSVSSVHSPTASAIISHTSASLPQQARVAPKRWSIQSNQTGYSNFSSLPSSPYGDSVFDRVFSDAATDASRPTSPESEVLSPRDVSNEFKHVRQDFVQKFSLDESMRTVSDGAVPIGRQLSSSTKGKGKIESPQLDYDTWQNNSQHSVILEEDEYEDSSHTERPTTPSDKPRQQHEKTAAQEVSPPRDIPKLRRAASHESIISVHGADIHTLQSRPSQLLIGQRRMFSAGSPSTSQAVVSDTSAVALSTSRSPSSGDSRSYLSSLAASQRSRPTPPLSKKSSMGQLGQWVMGRWGYSAVPPQPPPPPPSQPIESHASAETASISSTGSSVKSKAGTASSGPKVILRAPGINQKGPIFGFGPEPQLSKQVVTTVIDEEALRESLGTG</sequence>
<dbReference type="Proteomes" id="UP000053259">
    <property type="component" value="Unassembled WGS sequence"/>
</dbReference>
<keyword evidence="1" id="KW-0175">Coiled coil</keyword>
<evidence type="ECO:0000256" key="1">
    <source>
        <dbReference type="SAM" id="Coils"/>
    </source>
</evidence>
<feature type="coiled-coil region" evidence="1">
    <location>
        <begin position="260"/>
        <end position="287"/>
    </location>
</feature>
<evidence type="ECO:0000256" key="2">
    <source>
        <dbReference type="SAM" id="MobiDB-lite"/>
    </source>
</evidence>
<feature type="coiled-coil region" evidence="1">
    <location>
        <begin position="64"/>
        <end position="112"/>
    </location>
</feature>
<dbReference type="GeneID" id="27308590"/>
<dbReference type="SUPFAM" id="SSF57997">
    <property type="entry name" value="Tropomyosin"/>
    <property type="match status" value="1"/>
</dbReference>
<feature type="compositionally biased region" description="Basic and acidic residues" evidence="2">
    <location>
        <begin position="519"/>
        <end position="541"/>
    </location>
</feature>
<feature type="compositionally biased region" description="Low complexity" evidence="2">
    <location>
        <begin position="610"/>
        <end position="627"/>
    </location>
</feature>
<feature type="compositionally biased region" description="Basic and acidic residues" evidence="2">
    <location>
        <begin position="329"/>
        <end position="340"/>
    </location>
</feature>
<feature type="region of interest" description="Disordered" evidence="2">
    <location>
        <begin position="610"/>
        <end position="724"/>
    </location>
</feature>
<name>A0A0D2BBG5_9PEZI</name>
<evidence type="ECO:0000313" key="4">
    <source>
        <dbReference type="Proteomes" id="UP000053259"/>
    </source>
</evidence>
<dbReference type="InParanoid" id="A0A0D2BBG5"/>
<feature type="compositionally biased region" description="Low complexity" evidence="2">
    <location>
        <begin position="356"/>
        <end position="372"/>
    </location>
</feature>
<feature type="region of interest" description="Disordered" evidence="2">
    <location>
        <begin position="319"/>
        <end position="372"/>
    </location>
</feature>
<dbReference type="HOGENOM" id="CLU_008442_1_0_1"/>
<protein>
    <submittedName>
        <fullName evidence="3">Uncharacterized protein</fullName>
    </submittedName>
</protein>
<feature type="compositionally biased region" description="Low complexity" evidence="2">
    <location>
        <begin position="673"/>
        <end position="697"/>
    </location>
</feature>
<accession>A0A0D2BBG5</accession>
<dbReference type="EMBL" id="KN847530">
    <property type="protein sequence ID" value="KIW08664.1"/>
    <property type="molecule type" value="Genomic_DNA"/>
</dbReference>
<dbReference type="RefSeq" id="XP_016218533.1">
    <property type="nucleotide sequence ID" value="XM_016353380.1"/>
</dbReference>
<dbReference type="STRING" id="253628.A0A0D2BBG5"/>
<organism evidence="3 4">
    <name type="scientific">Verruconis gallopava</name>
    <dbReference type="NCBI Taxonomy" id="253628"/>
    <lineage>
        <taxon>Eukaryota</taxon>
        <taxon>Fungi</taxon>
        <taxon>Dikarya</taxon>
        <taxon>Ascomycota</taxon>
        <taxon>Pezizomycotina</taxon>
        <taxon>Dothideomycetes</taxon>
        <taxon>Pleosporomycetidae</taxon>
        <taxon>Venturiales</taxon>
        <taxon>Sympoventuriaceae</taxon>
        <taxon>Verruconis</taxon>
    </lineage>
</organism>
<evidence type="ECO:0000313" key="3">
    <source>
        <dbReference type="EMBL" id="KIW08664.1"/>
    </source>
</evidence>
<feature type="region of interest" description="Disordered" evidence="2">
    <location>
        <begin position="475"/>
        <end position="559"/>
    </location>
</feature>
<keyword evidence="4" id="KW-1185">Reference proteome</keyword>
<proteinExistence type="predicted"/>
<dbReference type="AlphaFoldDB" id="A0A0D2BBG5"/>
<reference evidence="3 4" key="1">
    <citation type="submission" date="2015-01" db="EMBL/GenBank/DDBJ databases">
        <title>The Genome Sequence of Ochroconis gallopava CBS43764.</title>
        <authorList>
            <consortium name="The Broad Institute Genomics Platform"/>
            <person name="Cuomo C."/>
            <person name="de Hoog S."/>
            <person name="Gorbushina A."/>
            <person name="Stielow B."/>
            <person name="Teixiera M."/>
            <person name="Abouelleil A."/>
            <person name="Chapman S.B."/>
            <person name="Priest M."/>
            <person name="Young S.K."/>
            <person name="Wortman J."/>
            <person name="Nusbaum C."/>
            <person name="Birren B."/>
        </authorList>
    </citation>
    <scope>NUCLEOTIDE SEQUENCE [LARGE SCALE GENOMIC DNA]</scope>
    <source>
        <strain evidence="3 4">CBS 43764</strain>
    </source>
</reference>
<dbReference type="OrthoDB" id="4088568at2759"/>
<feature type="compositionally biased region" description="Pro residues" evidence="2">
    <location>
        <begin position="662"/>
        <end position="672"/>
    </location>
</feature>
<feature type="coiled-coil region" evidence="1">
    <location>
        <begin position="137"/>
        <end position="217"/>
    </location>
</feature>